<dbReference type="SUPFAM" id="SSF111321">
    <property type="entry name" value="AF1104-like"/>
    <property type="match status" value="1"/>
</dbReference>
<sequence>MNRPAECIACLINSRTGDLREAGLGEEAYYHTLLSLSNLILKSRTRAFSESFRVIAEASGKNDPYWEKKQVLNSLAQRVLELIEGEEMREEDLLRLGAAANSFDTSVLGYEFNPESFSLEKLQEPLAIDETGKIVWEKIGTIAYVLDNSGEAVIDAFIITKLSELGYRVLAVAREDPYEIDVTATELEKILGKGAEVLKSRGNLSPLYALERDTLVGKRLREADLIIAKGIANLEGYIDSGRWLKDKAFFLLRAKCPVIARAFEVQKGSPIAIMEETAWKNSQRIKWNGVTASV</sequence>
<evidence type="ECO:0000313" key="2">
    <source>
        <dbReference type="EMBL" id="HEU98154.1"/>
    </source>
</evidence>
<dbReference type="PIRSF" id="PIRSF006593">
    <property type="entry name" value="UCP006593"/>
    <property type="match status" value="1"/>
</dbReference>
<dbReference type="EMBL" id="DSFE01000101">
    <property type="protein sequence ID" value="HEU98154.1"/>
    <property type="molecule type" value="Genomic_DNA"/>
</dbReference>
<dbReference type="InterPro" id="IPR036075">
    <property type="entry name" value="ARMT-1-like_metal-bd_sf"/>
</dbReference>
<dbReference type="Pfam" id="PF01937">
    <property type="entry name" value="ARMT1-like_dom"/>
    <property type="match status" value="1"/>
</dbReference>
<reference evidence="2" key="1">
    <citation type="journal article" date="2020" name="mSystems">
        <title>Genome- and Community-Level Interaction Insights into Carbon Utilization and Element Cycling Functions of Hydrothermarchaeota in Hydrothermal Sediment.</title>
        <authorList>
            <person name="Zhou Z."/>
            <person name="Liu Y."/>
            <person name="Xu W."/>
            <person name="Pan J."/>
            <person name="Luo Z.H."/>
            <person name="Li M."/>
        </authorList>
    </citation>
    <scope>NUCLEOTIDE SEQUENCE [LARGE SCALE GENOMIC DNA]</scope>
    <source>
        <strain evidence="2">SpSt-1259</strain>
    </source>
</reference>
<name>A0A7C2YSX1_9CREN</name>
<feature type="domain" description="Damage-control phosphatase ARMT1-like metal-binding" evidence="1">
    <location>
        <begin position="6"/>
        <end position="269"/>
    </location>
</feature>
<dbReference type="InterPro" id="IPR002791">
    <property type="entry name" value="ARMT1-like_metal-bd"/>
</dbReference>
<gene>
    <name evidence="2" type="ORF">ENO36_04810</name>
</gene>
<comment type="caution">
    <text evidence="2">The sequence shown here is derived from an EMBL/GenBank/DDBJ whole genome shotgun (WGS) entry which is preliminary data.</text>
</comment>
<proteinExistence type="predicted"/>
<dbReference type="Gene3D" id="3.40.50.10880">
    <property type="entry name" value="Uncharacterised protein PF01937, DUF89, domain 3"/>
    <property type="match status" value="1"/>
</dbReference>
<evidence type="ECO:0000259" key="1">
    <source>
        <dbReference type="Pfam" id="PF01937"/>
    </source>
</evidence>
<dbReference type="AlphaFoldDB" id="A0A7C2YSX1"/>
<dbReference type="Proteomes" id="UP000885664">
    <property type="component" value="Unassembled WGS sequence"/>
</dbReference>
<protein>
    <submittedName>
        <fullName evidence="2">DUF89 family protein</fullName>
    </submittedName>
</protein>
<accession>A0A7C2YSX1</accession>
<dbReference type="InterPro" id="IPR014444">
    <property type="entry name" value="PH1575-like"/>
</dbReference>
<organism evidence="2">
    <name type="scientific">Fervidicoccus fontis</name>
    <dbReference type="NCBI Taxonomy" id="683846"/>
    <lineage>
        <taxon>Archaea</taxon>
        <taxon>Thermoproteota</taxon>
        <taxon>Thermoprotei</taxon>
        <taxon>Fervidicoccales</taxon>
        <taxon>Fervidicoccaceae</taxon>
        <taxon>Fervidicoccus</taxon>
    </lineage>
</organism>